<evidence type="ECO:0000313" key="3">
    <source>
        <dbReference type="Proteomes" id="UP000184356"/>
    </source>
</evidence>
<dbReference type="AlphaFoldDB" id="A0A1L9TCW9"/>
<sequence>MAGNCSYDCSRLPDKIEVDSDITGTGVVVGYVAAAAIAVIVIFVHYFLAYQPDLDPFRDESNAGSRGAVPFQPNPVDVMILRYIRGLFRASYKVKSSNPSRWVYPNTALTRCILGMSDLQLATGIAILISGYSQLRCGISTYHWLIIGRLAWFSSLTHLSCLTFLRNYLHNQKAQRQWRLALMLLLIIMLVTAMDPTGRYAWVFAMDWSAYPDNSSPQPNDYAICWFSTRHPAYPSEALVPMVVLVLLAGLGFIIRVIKLHKPLSDMMVKMREFTSQCLRRPLWVLYRWKARPRGLRRLTGNIIYYPALASFLSLRLIADHFSSMFFEVYWLLAGFLIGLWSSLGALNVLYPDPDFMDLFEGASSNKWSFGQVMPIILLALPLVNILESFYPDDQAGVSSNADIGPTNSISNIAPVMIGKRNTSPVVNRPMLNPNQNFYRYTTAMGAGTVYIMVCELGLLGVPYPSYCALCYCACFISNRPSCEQERYGLVLEGATASERGVDY</sequence>
<name>A0A1L9TCW9_9EURO</name>
<dbReference type="GeneID" id="63766546"/>
<evidence type="ECO:0000313" key="2">
    <source>
        <dbReference type="EMBL" id="OJJ57278.1"/>
    </source>
</evidence>
<organism evidence="2 3">
    <name type="scientific">Aspergillus sydowii CBS 593.65</name>
    <dbReference type="NCBI Taxonomy" id="1036612"/>
    <lineage>
        <taxon>Eukaryota</taxon>
        <taxon>Fungi</taxon>
        <taxon>Dikarya</taxon>
        <taxon>Ascomycota</taxon>
        <taxon>Pezizomycotina</taxon>
        <taxon>Eurotiomycetes</taxon>
        <taxon>Eurotiomycetidae</taxon>
        <taxon>Eurotiales</taxon>
        <taxon>Aspergillaceae</taxon>
        <taxon>Aspergillus</taxon>
        <taxon>Aspergillus subgen. Nidulantes</taxon>
    </lineage>
</organism>
<dbReference type="RefSeq" id="XP_040701084.1">
    <property type="nucleotide sequence ID" value="XM_040850473.1"/>
</dbReference>
<reference evidence="3" key="1">
    <citation type="journal article" date="2017" name="Genome Biol.">
        <title>Comparative genomics reveals high biological diversity and specific adaptations in the industrially and medically important fungal genus Aspergillus.</title>
        <authorList>
            <person name="de Vries R.P."/>
            <person name="Riley R."/>
            <person name="Wiebenga A."/>
            <person name="Aguilar-Osorio G."/>
            <person name="Amillis S."/>
            <person name="Uchima C.A."/>
            <person name="Anderluh G."/>
            <person name="Asadollahi M."/>
            <person name="Askin M."/>
            <person name="Barry K."/>
            <person name="Battaglia E."/>
            <person name="Bayram O."/>
            <person name="Benocci T."/>
            <person name="Braus-Stromeyer S.A."/>
            <person name="Caldana C."/>
            <person name="Canovas D."/>
            <person name="Cerqueira G.C."/>
            <person name="Chen F."/>
            <person name="Chen W."/>
            <person name="Choi C."/>
            <person name="Clum A."/>
            <person name="Dos Santos R.A."/>
            <person name="Damasio A.R."/>
            <person name="Diallinas G."/>
            <person name="Emri T."/>
            <person name="Fekete E."/>
            <person name="Flipphi M."/>
            <person name="Freyberg S."/>
            <person name="Gallo A."/>
            <person name="Gournas C."/>
            <person name="Habgood R."/>
            <person name="Hainaut M."/>
            <person name="Harispe M.L."/>
            <person name="Henrissat B."/>
            <person name="Hilden K.S."/>
            <person name="Hope R."/>
            <person name="Hossain A."/>
            <person name="Karabika E."/>
            <person name="Karaffa L."/>
            <person name="Karanyi Z."/>
            <person name="Krasevec N."/>
            <person name="Kuo A."/>
            <person name="Kusch H."/>
            <person name="LaButti K."/>
            <person name="Lagendijk E.L."/>
            <person name="Lapidus A."/>
            <person name="Levasseur A."/>
            <person name="Lindquist E."/>
            <person name="Lipzen A."/>
            <person name="Logrieco A.F."/>
            <person name="MacCabe A."/>
            <person name="Maekelae M.R."/>
            <person name="Malavazi I."/>
            <person name="Melin P."/>
            <person name="Meyer V."/>
            <person name="Mielnichuk N."/>
            <person name="Miskei M."/>
            <person name="Molnar A.P."/>
            <person name="Mule G."/>
            <person name="Ngan C.Y."/>
            <person name="Orejas M."/>
            <person name="Orosz E."/>
            <person name="Ouedraogo J.P."/>
            <person name="Overkamp K.M."/>
            <person name="Park H.-S."/>
            <person name="Perrone G."/>
            <person name="Piumi F."/>
            <person name="Punt P.J."/>
            <person name="Ram A.F."/>
            <person name="Ramon A."/>
            <person name="Rauscher S."/>
            <person name="Record E."/>
            <person name="Riano-Pachon D.M."/>
            <person name="Robert V."/>
            <person name="Roehrig J."/>
            <person name="Ruller R."/>
            <person name="Salamov A."/>
            <person name="Salih N.S."/>
            <person name="Samson R.A."/>
            <person name="Sandor E."/>
            <person name="Sanguinetti M."/>
            <person name="Schuetze T."/>
            <person name="Sepcic K."/>
            <person name="Shelest E."/>
            <person name="Sherlock G."/>
            <person name="Sophianopoulou V."/>
            <person name="Squina F.M."/>
            <person name="Sun H."/>
            <person name="Susca A."/>
            <person name="Todd R.B."/>
            <person name="Tsang A."/>
            <person name="Unkles S.E."/>
            <person name="van de Wiele N."/>
            <person name="van Rossen-Uffink D."/>
            <person name="Oliveira J.V."/>
            <person name="Vesth T.C."/>
            <person name="Visser J."/>
            <person name="Yu J.-H."/>
            <person name="Zhou M."/>
            <person name="Andersen M.R."/>
            <person name="Archer D.B."/>
            <person name="Baker S.E."/>
            <person name="Benoit I."/>
            <person name="Brakhage A.A."/>
            <person name="Braus G.H."/>
            <person name="Fischer R."/>
            <person name="Frisvad J.C."/>
            <person name="Goldman G.H."/>
            <person name="Houbraken J."/>
            <person name="Oakley B."/>
            <person name="Pocsi I."/>
            <person name="Scazzocchio C."/>
            <person name="Seiboth B."/>
            <person name="vanKuyk P.A."/>
            <person name="Wortman J."/>
            <person name="Dyer P.S."/>
            <person name="Grigoriev I.V."/>
        </authorList>
    </citation>
    <scope>NUCLEOTIDE SEQUENCE [LARGE SCALE GENOMIC DNA]</scope>
    <source>
        <strain evidence="3">CBS 593.65</strain>
    </source>
</reference>
<keyword evidence="3" id="KW-1185">Reference proteome</keyword>
<feature type="transmembrane region" description="Helical" evidence="1">
    <location>
        <begin position="177"/>
        <end position="194"/>
    </location>
</feature>
<keyword evidence="1" id="KW-1133">Transmembrane helix</keyword>
<feature type="transmembrane region" description="Helical" evidence="1">
    <location>
        <begin position="28"/>
        <end position="48"/>
    </location>
</feature>
<gene>
    <name evidence="2" type="ORF">ASPSYDRAFT_69486</name>
</gene>
<accession>A0A1L9TCW9</accession>
<feature type="transmembrane region" description="Helical" evidence="1">
    <location>
        <begin position="238"/>
        <end position="258"/>
    </location>
</feature>
<evidence type="ECO:0000256" key="1">
    <source>
        <dbReference type="SAM" id="Phobius"/>
    </source>
</evidence>
<keyword evidence="1" id="KW-0812">Transmembrane</keyword>
<dbReference type="OrthoDB" id="5427664at2759"/>
<feature type="transmembrane region" description="Helical" evidence="1">
    <location>
        <begin position="330"/>
        <end position="351"/>
    </location>
</feature>
<dbReference type="PANTHER" id="PTHR37577">
    <property type="entry name" value="INTEGRAL MEMBRANE PROTEIN"/>
    <property type="match status" value="1"/>
</dbReference>
<feature type="transmembrane region" description="Helical" evidence="1">
    <location>
        <begin position="299"/>
        <end position="318"/>
    </location>
</feature>
<dbReference type="EMBL" id="KV878588">
    <property type="protein sequence ID" value="OJJ57278.1"/>
    <property type="molecule type" value="Genomic_DNA"/>
</dbReference>
<dbReference type="Proteomes" id="UP000184356">
    <property type="component" value="Unassembled WGS sequence"/>
</dbReference>
<feature type="transmembrane region" description="Helical" evidence="1">
    <location>
        <begin position="142"/>
        <end position="165"/>
    </location>
</feature>
<dbReference type="InterPro" id="IPR053018">
    <property type="entry name" value="Elsinochrome_Biosynth-Asso"/>
</dbReference>
<dbReference type="PANTHER" id="PTHR37577:SF1">
    <property type="entry name" value="INTEGRAL MEMBRANE PROTEIN"/>
    <property type="match status" value="1"/>
</dbReference>
<keyword evidence="1" id="KW-0472">Membrane</keyword>
<protein>
    <submittedName>
        <fullName evidence="2">Uncharacterized protein</fullName>
    </submittedName>
</protein>
<proteinExistence type="predicted"/>
<dbReference type="STRING" id="1036612.A0A1L9TCW9"/>
<dbReference type="VEuPathDB" id="FungiDB:ASPSYDRAFT_69486"/>
<feature type="transmembrane region" description="Helical" evidence="1">
    <location>
        <begin position="108"/>
        <end position="130"/>
    </location>
</feature>